<evidence type="ECO:0000313" key="2">
    <source>
        <dbReference type="EMBL" id="GAA2529100.1"/>
    </source>
</evidence>
<feature type="region of interest" description="Disordered" evidence="1">
    <location>
        <begin position="1"/>
        <end position="25"/>
    </location>
</feature>
<dbReference type="EMBL" id="BAAARY010000016">
    <property type="protein sequence ID" value="GAA2529100.1"/>
    <property type="molecule type" value="Genomic_DNA"/>
</dbReference>
<sequence>MTQVTDDPFAAPRSAAPNWATESTQTWAITHHAEKHPSERADHLAAHPRPGVVRGAARVRADHSAAAVAWNPSAAPAGQWPTGQPDVPASLLRADALTPDEHADDDPEGRLAEAGWRLDPRTLREVAARPQELRSLRADLTDRLSRPADDTTRARLLSVRAVACRLLGDLDDALADGNEALASAKLTGQLRQIAVVRARLAHVCQWRGEFAAADRLYALADSTDLPGLLRATVHEQAGRSCYEQGRMIEACQHLDLAVALCPPGSNVLLDRVALALTAIAETARQVGFGPLPRDRAAVLGSAPPPSLTRDEHTGSWGYADEHGRQIVAPTYVQAQPFGDGVAWVQRAGGGCWQLIDRTGVTLTPATYDDVRPFRRGVAAVRQDGWGAIDTAGTVVVPMRYNAFATALTDGRYLDGFTDEGLAVVEAAGWRGVLDRTGRQVVEPRYRAVVIHPLAFLIADTGGRWGALDRRGRPLITPAHADRRAADAVVTRQLRLVAPVL</sequence>
<dbReference type="PANTHER" id="PTHR37841:SF1">
    <property type="entry name" value="DUF3298 DOMAIN-CONTAINING PROTEIN"/>
    <property type="match status" value="1"/>
</dbReference>
<organism evidence="2 3">
    <name type="scientific">Pilimelia columellifera subsp. columellifera</name>
    <dbReference type="NCBI Taxonomy" id="706583"/>
    <lineage>
        <taxon>Bacteria</taxon>
        <taxon>Bacillati</taxon>
        <taxon>Actinomycetota</taxon>
        <taxon>Actinomycetes</taxon>
        <taxon>Micromonosporales</taxon>
        <taxon>Micromonosporaceae</taxon>
        <taxon>Pilimelia</taxon>
    </lineage>
</organism>
<evidence type="ECO:0000256" key="1">
    <source>
        <dbReference type="SAM" id="MobiDB-lite"/>
    </source>
</evidence>
<keyword evidence="3" id="KW-1185">Reference proteome</keyword>
<protein>
    <submittedName>
        <fullName evidence="2">WG repeat-containing protein</fullName>
    </submittedName>
</protein>
<accession>A0ABN3NR99</accession>
<dbReference type="Proteomes" id="UP001499978">
    <property type="component" value="Unassembled WGS sequence"/>
</dbReference>
<dbReference type="Pfam" id="PF14903">
    <property type="entry name" value="WG_beta_rep"/>
    <property type="match status" value="3"/>
</dbReference>
<dbReference type="InterPro" id="IPR011990">
    <property type="entry name" value="TPR-like_helical_dom_sf"/>
</dbReference>
<dbReference type="InterPro" id="IPR032774">
    <property type="entry name" value="WG_beta_rep"/>
</dbReference>
<gene>
    <name evidence="2" type="ORF">GCM10010201_30330</name>
</gene>
<reference evidence="2 3" key="1">
    <citation type="journal article" date="2019" name="Int. J. Syst. Evol. Microbiol.">
        <title>The Global Catalogue of Microorganisms (GCM) 10K type strain sequencing project: providing services to taxonomists for standard genome sequencing and annotation.</title>
        <authorList>
            <consortium name="The Broad Institute Genomics Platform"/>
            <consortium name="The Broad Institute Genome Sequencing Center for Infectious Disease"/>
            <person name="Wu L."/>
            <person name="Ma J."/>
        </authorList>
    </citation>
    <scope>NUCLEOTIDE SEQUENCE [LARGE SCALE GENOMIC DNA]</scope>
    <source>
        <strain evidence="2 3">JCM 3367</strain>
    </source>
</reference>
<evidence type="ECO:0000313" key="3">
    <source>
        <dbReference type="Proteomes" id="UP001499978"/>
    </source>
</evidence>
<dbReference type="PANTHER" id="PTHR37841">
    <property type="entry name" value="GLR2918 PROTEIN"/>
    <property type="match status" value="1"/>
</dbReference>
<dbReference type="SUPFAM" id="SSF48452">
    <property type="entry name" value="TPR-like"/>
    <property type="match status" value="1"/>
</dbReference>
<comment type="caution">
    <text evidence="2">The sequence shown here is derived from an EMBL/GenBank/DDBJ whole genome shotgun (WGS) entry which is preliminary data.</text>
</comment>
<dbReference type="Gene3D" id="1.25.40.10">
    <property type="entry name" value="Tetratricopeptide repeat domain"/>
    <property type="match status" value="1"/>
</dbReference>
<proteinExistence type="predicted"/>
<name>A0ABN3NR99_9ACTN</name>